<evidence type="ECO:0000256" key="3">
    <source>
        <dbReference type="ARBA" id="ARBA00023098"/>
    </source>
</evidence>
<protein>
    <submittedName>
        <fullName evidence="5">Long-chain fatty acid--CoA ligase</fullName>
    </submittedName>
</protein>
<evidence type="ECO:0000313" key="6">
    <source>
        <dbReference type="Proteomes" id="UP000245911"/>
    </source>
</evidence>
<comment type="caution">
    <text evidence="5">The sequence shown here is derived from an EMBL/GenBank/DDBJ whole genome shotgun (WGS) entry which is preliminary data.</text>
</comment>
<keyword evidence="3" id="KW-0443">Lipid metabolism</keyword>
<dbReference type="SUPFAM" id="SSF56801">
    <property type="entry name" value="Acetyl-CoA synthetase-like"/>
    <property type="match status" value="1"/>
</dbReference>
<dbReference type="GO" id="GO:0016020">
    <property type="term" value="C:membrane"/>
    <property type="evidence" value="ECO:0007669"/>
    <property type="project" value="TreeGrafter"/>
</dbReference>
<dbReference type="PANTHER" id="PTHR43272">
    <property type="entry name" value="LONG-CHAIN-FATTY-ACID--COA LIGASE"/>
    <property type="match status" value="1"/>
</dbReference>
<dbReference type="AlphaFoldDB" id="A0A2T8HSM4"/>
<dbReference type="InterPro" id="IPR000873">
    <property type="entry name" value="AMP-dep_synth/lig_dom"/>
</dbReference>
<keyword evidence="2" id="KW-0276">Fatty acid metabolism</keyword>
<dbReference type="PROSITE" id="PS00455">
    <property type="entry name" value="AMP_BINDING"/>
    <property type="match status" value="1"/>
</dbReference>
<dbReference type="InterPro" id="IPR020845">
    <property type="entry name" value="AMP-binding_CS"/>
</dbReference>
<proteinExistence type="predicted"/>
<accession>A0A2T8HSM4</accession>
<evidence type="ECO:0000256" key="1">
    <source>
        <dbReference type="ARBA" id="ARBA00022598"/>
    </source>
</evidence>
<reference evidence="5 6" key="1">
    <citation type="submission" date="2018-04" db="EMBL/GenBank/DDBJ databases">
        <title>Pararhodobacter oceanense sp. nov., isolated from marine intertidal sediment.</title>
        <authorList>
            <person name="Wang X.-L."/>
            <person name="Du Z.-J."/>
        </authorList>
    </citation>
    <scope>NUCLEOTIDE SEQUENCE [LARGE SCALE GENOMIC DNA]</scope>
    <source>
        <strain evidence="5 6">AM505</strain>
    </source>
</reference>
<dbReference type="Gene3D" id="3.40.50.12780">
    <property type="entry name" value="N-terminal domain of ligase-like"/>
    <property type="match status" value="1"/>
</dbReference>
<dbReference type="Pfam" id="PF23562">
    <property type="entry name" value="AMP-binding_C_3"/>
    <property type="match status" value="1"/>
</dbReference>
<dbReference type="GO" id="GO:0004467">
    <property type="term" value="F:long-chain fatty acid-CoA ligase activity"/>
    <property type="evidence" value="ECO:0007669"/>
    <property type="project" value="TreeGrafter"/>
</dbReference>
<dbReference type="CDD" id="cd05907">
    <property type="entry name" value="VL_LC_FACS_like"/>
    <property type="match status" value="1"/>
</dbReference>
<name>A0A2T8HSM4_9RHOB</name>
<evidence type="ECO:0000259" key="4">
    <source>
        <dbReference type="Pfam" id="PF00501"/>
    </source>
</evidence>
<feature type="domain" description="AMP-dependent synthetase/ligase" evidence="4">
    <location>
        <begin position="41"/>
        <end position="451"/>
    </location>
</feature>
<dbReference type="PANTHER" id="PTHR43272:SF32">
    <property type="entry name" value="AMP-DEPENDENT SYNTHETASE_LIGASE DOMAIN-CONTAINING PROTEIN"/>
    <property type="match status" value="1"/>
</dbReference>
<dbReference type="InterPro" id="IPR042099">
    <property type="entry name" value="ANL_N_sf"/>
</dbReference>
<gene>
    <name evidence="5" type="ORF">DDE20_12770</name>
</gene>
<dbReference type="Pfam" id="PF00501">
    <property type="entry name" value="AMP-binding"/>
    <property type="match status" value="1"/>
</dbReference>
<sequence>MNAPTETLLKGVRVNALPDQSPAHIDGHTTVPALLRARCLANAEKTAHREKDLGIWQAYTWTDYLNHARWIGMGLRALGLQRGDVISILSEDNKEWMYCDMAAQCMGAVSSGVYTTDAAGQLAYLVNDSQTKFLFVENDEQLDKFLEVEDQMPSLIKVIIFDPEGLHDFQNDKCMLLSDLYELGRANDDEAVFNAEIDAVTPESVGVLIYTSGTTGQPKGVMLTQENILAGMASGLYSLPFDQSAEQLCFLPLCHILEKLVSLYTPLIVSSTVNFAESPETVFDNLREVSPHGFVAVPRVWEKIYSRVLVMAQESTVIGRWAFAQAIKAGHARAAYTMENQEVPSSVALRYRIWDFLVLANLRRLLGMNRMQRGLTGAAPISPELLKWYHAIGVPLFEGFGMSETAGVATINLPEANKTGSVGQTIRGVDVRIAPDGEIQIRGLVVFKGYLNKPEQTAETFTEDGWLKTGDVGRIDNERFVTITGRIKDIIITAGGKNITPAEIESSLKFSHYISDAVVIGDKRKYLTCLIMIDQENVEKFAQDHKVPFGDFRSLCRAPEVVELIQREVERTNKEFAQVEQIKKFRLIDVLLTAEDEELTATMKLKRASVEKRHKALIDDMY</sequence>
<organism evidence="5 6">
    <name type="scientific">Pararhodobacter oceanensis</name>
    <dbReference type="NCBI Taxonomy" id="2172121"/>
    <lineage>
        <taxon>Bacteria</taxon>
        <taxon>Pseudomonadati</taxon>
        <taxon>Pseudomonadota</taxon>
        <taxon>Alphaproteobacteria</taxon>
        <taxon>Rhodobacterales</taxon>
        <taxon>Paracoccaceae</taxon>
        <taxon>Pararhodobacter</taxon>
    </lineage>
</organism>
<dbReference type="RefSeq" id="WP_116558891.1">
    <property type="nucleotide sequence ID" value="NZ_QDKM01000005.1"/>
</dbReference>
<keyword evidence="1 5" id="KW-0436">Ligase</keyword>
<dbReference type="OrthoDB" id="9803968at2"/>
<evidence type="ECO:0000313" key="5">
    <source>
        <dbReference type="EMBL" id="PVH28439.1"/>
    </source>
</evidence>
<keyword evidence="6" id="KW-1185">Reference proteome</keyword>
<dbReference type="EMBL" id="QDKM01000005">
    <property type="protein sequence ID" value="PVH28439.1"/>
    <property type="molecule type" value="Genomic_DNA"/>
</dbReference>
<evidence type="ECO:0000256" key="2">
    <source>
        <dbReference type="ARBA" id="ARBA00022832"/>
    </source>
</evidence>
<dbReference type="Proteomes" id="UP000245911">
    <property type="component" value="Unassembled WGS sequence"/>
</dbReference>